<keyword evidence="1" id="KW-0472">Membrane</keyword>
<evidence type="ECO:0000313" key="2">
    <source>
        <dbReference type="EMBL" id="BBD78714.1"/>
    </source>
</evidence>
<accession>A0A2Z6E1U2</accession>
<evidence type="ECO:0008006" key="4">
    <source>
        <dbReference type="Google" id="ProtNLM"/>
    </source>
</evidence>
<dbReference type="EMBL" id="AP018560">
    <property type="protein sequence ID" value="BBD78714.1"/>
    <property type="molecule type" value="Genomic_DNA"/>
</dbReference>
<dbReference type="AlphaFoldDB" id="A0A2Z6E1U2"/>
<organism evidence="2 3">
    <name type="scientific">Aerosticca soli</name>
    <dbReference type="NCBI Taxonomy" id="2010829"/>
    <lineage>
        <taxon>Bacteria</taxon>
        <taxon>Pseudomonadati</taxon>
        <taxon>Pseudomonadota</taxon>
        <taxon>Gammaproteobacteria</taxon>
        <taxon>Lysobacterales</taxon>
        <taxon>Rhodanobacteraceae</taxon>
        <taxon>Aerosticca</taxon>
    </lineage>
</organism>
<evidence type="ECO:0000256" key="1">
    <source>
        <dbReference type="SAM" id="Phobius"/>
    </source>
</evidence>
<keyword evidence="1" id="KW-0812">Transmembrane</keyword>
<feature type="transmembrane region" description="Helical" evidence="1">
    <location>
        <begin position="84"/>
        <end position="106"/>
    </location>
</feature>
<keyword evidence="3" id="KW-1185">Reference proteome</keyword>
<protein>
    <recommendedName>
        <fullName evidence="4">Transmembrane protein</fullName>
    </recommendedName>
</protein>
<feature type="transmembrane region" description="Helical" evidence="1">
    <location>
        <begin position="48"/>
        <end position="78"/>
    </location>
</feature>
<reference evidence="3" key="2">
    <citation type="submission" date="2018-06" db="EMBL/GenBank/DDBJ databases">
        <title>Genome sequence of Rhodanobacteraceae bacterium strain Dysh456.</title>
        <authorList>
            <person name="Fukui M."/>
        </authorList>
    </citation>
    <scope>NUCLEOTIDE SEQUENCE [LARGE SCALE GENOMIC DNA]</scope>
    <source>
        <strain evidence="3">Dysh456</strain>
    </source>
</reference>
<evidence type="ECO:0000313" key="3">
    <source>
        <dbReference type="Proteomes" id="UP000270530"/>
    </source>
</evidence>
<sequence>MAEPEQPEAPGDSRLLDELARLGRGIKHLFGAQLGLLSAELGLARGAIAWLLLTALCTIVAAVGSGLTALALVGVALAHWLGSWTWALAVLFLVQLVVMLGCMLLFRRCLHWMSLPATRAEWRSMLQESRARAEERIRRAEQEDTPS</sequence>
<name>A0A2Z6E1U2_9GAMM</name>
<proteinExistence type="predicted"/>
<keyword evidence="1" id="KW-1133">Transmembrane helix</keyword>
<dbReference type="OrthoDB" id="5954877at2"/>
<reference evidence="3" key="1">
    <citation type="submission" date="2018-04" db="EMBL/GenBank/DDBJ databases">
        <authorList>
            <person name="Watanabe M."/>
            <person name="Kojima H."/>
        </authorList>
    </citation>
    <scope>NUCLEOTIDE SEQUENCE [LARGE SCALE GENOMIC DNA]</scope>
    <source>
        <strain evidence="3">Dysh456</strain>
    </source>
</reference>
<dbReference type="RefSeq" id="WP_126535522.1">
    <property type="nucleotide sequence ID" value="NZ_AP018560.1"/>
</dbReference>
<dbReference type="Proteomes" id="UP000270530">
    <property type="component" value="Chromosome"/>
</dbReference>
<gene>
    <name evidence="2" type="ORF">ALSL_0035</name>
</gene>
<dbReference type="KEGG" id="rbd:ALSL_0035"/>